<keyword evidence="2" id="KW-0812">Transmembrane</keyword>
<accession>A0ABR7HK13</accession>
<organism evidence="3 4">
    <name type="scientific">Ruminococcus intestinalis</name>
    <dbReference type="NCBI Taxonomy" id="2763066"/>
    <lineage>
        <taxon>Bacteria</taxon>
        <taxon>Bacillati</taxon>
        <taxon>Bacillota</taxon>
        <taxon>Clostridia</taxon>
        <taxon>Eubacteriales</taxon>
        <taxon>Oscillospiraceae</taxon>
        <taxon>Ruminococcus</taxon>
    </lineage>
</organism>
<feature type="transmembrane region" description="Helical" evidence="2">
    <location>
        <begin position="134"/>
        <end position="153"/>
    </location>
</feature>
<feature type="transmembrane region" description="Helical" evidence="2">
    <location>
        <begin position="7"/>
        <end position="27"/>
    </location>
</feature>
<feature type="transmembrane region" description="Helical" evidence="2">
    <location>
        <begin position="81"/>
        <end position="100"/>
    </location>
</feature>
<dbReference type="Proteomes" id="UP000636755">
    <property type="component" value="Unassembled WGS sequence"/>
</dbReference>
<feature type="transmembrane region" description="Helical" evidence="2">
    <location>
        <begin position="173"/>
        <end position="193"/>
    </location>
</feature>
<feature type="transmembrane region" description="Helical" evidence="2">
    <location>
        <begin position="106"/>
        <end position="127"/>
    </location>
</feature>
<feature type="transmembrane region" description="Helical" evidence="2">
    <location>
        <begin position="39"/>
        <end position="60"/>
    </location>
</feature>
<keyword evidence="2" id="KW-0472">Membrane</keyword>
<proteinExistence type="predicted"/>
<keyword evidence="4" id="KW-1185">Reference proteome</keyword>
<dbReference type="EMBL" id="JACOPS010000002">
    <property type="protein sequence ID" value="MBC5727817.1"/>
    <property type="molecule type" value="Genomic_DNA"/>
</dbReference>
<protein>
    <submittedName>
        <fullName evidence="3">Uncharacterized protein</fullName>
    </submittedName>
</protein>
<evidence type="ECO:0000256" key="2">
    <source>
        <dbReference type="SAM" id="Phobius"/>
    </source>
</evidence>
<keyword evidence="2" id="KW-1133">Transmembrane helix</keyword>
<feature type="transmembrane region" description="Helical" evidence="2">
    <location>
        <begin position="205"/>
        <end position="229"/>
    </location>
</feature>
<evidence type="ECO:0000256" key="1">
    <source>
        <dbReference type="SAM" id="MobiDB-lite"/>
    </source>
</evidence>
<name>A0ABR7HK13_9FIRM</name>
<evidence type="ECO:0000313" key="3">
    <source>
        <dbReference type="EMBL" id="MBC5727817.1"/>
    </source>
</evidence>
<feature type="region of interest" description="Disordered" evidence="1">
    <location>
        <begin position="279"/>
        <end position="304"/>
    </location>
</feature>
<gene>
    <name evidence="3" type="ORF">H8R91_04625</name>
</gene>
<reference evidence="3 4" key="1">
    <citation type="submission" date="2020-08" db="EMBL/GenBank/DDBJ databases">
        <title>Genome public.</title>
        <authorList>
            <person name="Liu C."/>
            <person name="Sun Q."/>
        </authorList>
    </citation>
    <scope>NUCLEOTIDE SEQUENCE [LARGE SCALE GENOMIC DNA]</scope>
    <source>
        <strain evidence="3 4">NSJ-71</strain>
    </source>
</reference>
<sequence length="395" mass="43383">MKIKLSWIPFIPAALAMVALRLLSVFGNDDTGTISGMNALLFSYLAVGVALVLFVLCIFFNILDKKTAPVYESKRNVPAGVFSVLSAAFALAYSVMTILTRKDSEYLLMSIICAFLAMLAAIGLVFMARTHFTGFAPVSNIAFLYIFPTLWAVSELISCFLEATKLSVSASDMSLLFCFIFLTLSLFPQAMVISKIPGRNPVKATFIYGLPSVAFGLSYGAFLIARVIIDNADGMALIAGVMFISFALYQLFYIIELTRGALKKDDVQIVDAFTDDDDTADNSGKSDELVFSDKEKKDEDYSQNATADTDDFIMGYEADDDVPNISAHKVIGDKNSEDDITGGFFFGVGADDDDDDSSHGILETRRQKKEEKLMGEIDKLLAELDEQQQELNDKK</sequence>
<feature type="transmembrane region" description="Helical" evidence="2">
    <location>
        <begin position="235"/>
        <end position="255"/>
    </location>
</feature>
<evidence type="ECO:0000313" key="4">
    <source>
        <dbReference type="Proteomes" id="UP000636755"/>
    </source>
</evidence>
<dbReference type="RefSeq" id="WP_186935081.1">
    <property type="nucleotide sequence ID" value="NZ_JACOPS010000002.1"/>
</dbReference>
<comment type="caution">
    <text evidence="3">The sequence shown here is derived from an EMBL/GenBank/DDBJ whole genome shotgun (WGS) entry which is preliminary data.</text>
</comment>
<feature type="compositionally biased region" description="Basic and acidic residues" evidence="1">
    <location>
        <begin position="284"/>
        <end position="300"/>
    </location>
</feature>